<gene>
    <name evidence="1" type="ORF">FHX73_1877</name>
</gene>
<protein>
    <submittedName>
        <fullName evidence="1">Uncharacterized protein</fullName>
    </submittedName>
</protein>
<evidence type="ECO:0000313" key="1">
    <source>
        <dbReference type="EMBL" id="TWF71706.1"/>
    </source>
</evidence>
<organism evidence="1 2">
    <name type="scientific">Kitasatospora viridis</name>
    <dbReference type="NCBI Taxonomy" id="281105"/>
    <lineage>
        <taxon>Bacteria</taxon>
        <taxon>Bacillati</taxon>
        <taxon>Actinomycetota</taxon>
        <taxon>Actinomycetes</taxon>
        <taxon>Kitasatosporales</taxon>
        <taxon>Streptomycetaceae</taxon>
        <taxon>Kitasatospora</taxon>
    </lineage>
</organism>
<sequence length="193" mass="21504">MKRSALAANQTYQLRLTKETPVPVPARLLDATDLWAYRNIAWDDTLHPAPGTHRPMINTPRSGRSGLLVMLPSIIPLTDKAATEAAARLAMLPPLTDDARTLEGLRAWRALVGANLLLPRLRPELVNNSNLLAPWAPDERAVPGGPRPRPCDYCSQPVTYRTHDEGRHWEHTLTDDPICATERADDCNRPFQP</sequence>
<keyword evidence="2" id="KW-1185">Reference proteome</keyword>
<dbReference type="EMBL" id="VIWT01000008">
    <property type="protein sequence ID" value="TWF71706.1"/>
    <property type="molecule type" value="Genomic_DNA"/>
</dbReference>
<dbReference type="RefSeq" id="WP_145911504.1">
    <property type="nucleotide sequence ID" value="NZ_BAAAMZ010000022.1"/>
</dbReference>
<evidence type="ECO:0000313" key="2">
    <source>
        <dbReference type="Proteomes" id="UP000317940"/>
    </source>
</evidence>
<proteinExistence type="predicted"/>
<reference evidence="1 2" key="1">
    <citation type="submission" date="2019-06" db="EMBL/GenBank/DDBJ databases">
        <title>Sequencing the genomes of 1000 actinobacteria strains.</title>
        <authorList>
            <person name="Klenk H.-P."/>
        </authorList>
    </citation>
    <scope>NUCLEOTIDE SEQUENCE [LARGE SCALE GENOMIC DNA]</scope>
    <source>
        <strain evidence="1 2">DSM 44826</strain>
    </source>
</reference>
<comment type="caution">
    <text evidence="1">The sequence shown here is derived from an EMBL/GenBank/DDBJ whole genome shotgun (WGS) entry which is preliminary data.</text>
</comment>
<dbReference type="OrthoDB" id="3251003at2"/>
<dbReference type="Proteomes" id="UP000317940">
    <property type="component" value="Unassembled WGS sequence"/>
</dbReference>
<dbReference type="AlphaFoldDB" id="A0A561SA07"/>
<accession>A0A561SA07</accession>
<name>A0A561SA07_9ACTN</name>